<dbReference type="Pfam" id="PF00126">
    <property type="entry name" value="HTH_1"/>
    <property type="match status" value="1"/>
</dbReference>
<dbReference type="Gene3D" id="3.40.190.10">
    <property type="entry name" value="Periplasmic binding protein-like II"/>
    <property type="match status" value="2"/>
</dbReference>
<dbReference type="InterPro" id="IPR036388">
    <property type="entry name" value="WH-like_DNA-bd_sf"/>
</dbReference>
<evidence type="ECO:0000259" key="5">
    <source>
        <dbReference type="PROSITE" id="PS50931"/>
    </source>
</evidence>
<reference evidence="6 7" key="1">
    <citation type="submission" date="2019-08" db="EMBL/GenBank/DDBJ databases">
        <authorList>
            <person name="Peeters C."/>
        </authorList>
    </citation>
    <scope>NUCLEOTIDE SEQUENCE [LARGE SCALE GENOMIC DNA]</scope>
    <source>
        <strain evidence="6 7">LMG 20603</strain>
    </source>
</reference>
<dbReference type="SUPFAM" id="SSF53850">
    <property type="entry name" value="Periplasmic binding protein-like II"/>
    <property type="match status" value="1"/>
</dbReference>
<evidence type="ECO:0000256" key="4">
    <source>
        <dbReference type="ARBA" id="ARBA00023163"/>
    </source>
</evidence>
<organism evidence="6 7">
    <name type="scientific">Pandoraea bronchicola</name>
    <dbReference type="NCBI Taxonomy" id="2508287"/>
    <lineage>
        <taxon>Bacteria</taxon>
        <taxon>Pseudomonadati</taxon>
        <taxon>Pseudomonadota</taxon>
        <taxon>Betaproteobacteria</taxon>
        <taxon>Burkholderiales</taxon>
        <taxon>Burkholderiaceae</taxon>
        <taxon>Pandoraea</taxon>
    </lineage>
</organism>
<dbReference type="PANTHER" id="PTHR30118">
    <property type="entry name" value="HTH-TYPE TRANSCRIPTIONAL REGULATOR LEUO-RELATED"/>
    <property type="match status" value="1"/>
</dbReference>
<dbReference type="PRINTS" id="PR00039">
    <property type="entry name" value="HTHLYSR"/>
</dbReference>
<dbReference type="PANTHER" id="PTHR30118:SF6">
    <property type="entry name" value="HTH-TYPE TRANSCRIPTIONAL REGULATOR LEUO"/>
    <property type="match status" value="1"/>
</dbReference>
<evidence type="ECO:0000313" key="6">
    <source>
        <dbReference type="EMBL" id="VVE88620.1"/>
    </source>
</evidence>
<dbReference type="InterPro" id="IPR036390">
    <property type="entry name" value="WH_DNA-bd_sf"/>
</dbReference>
<name>A0A5E5BWA8_9BURK</name>
<keyword evidence="3" id="KW-0238">DNA-binding</keyword>
<dbReference type="Proteomes" id="UP000382040">
    <property type="component" value="Unassembled WGS sequence"/>
</dbReference>
<dbReference type="AlphaFoldDB" id="A0A5E5BWA8"/>
<proteinExistence type="inferred from homology"/>
<evidence type="ECO:0000256" key="2">
    <source>
        <dbReference type="ARBA" id="ARBA00023015"/>
    </source>
</evidence>
<comment type="similarity">
    <text evidence="1">Belongs to the LysR transcriptional regulatory family.</text>
</comment>
<dbReference type="InterPro" id="IPR050389">
    <property type="entry name" value="LysR-type_TF"/>
</dbReference>
<accession>A0A5E5BWA8</accession>
<dbReference type="GO" id="GO:0003677">
    <property type="term" value="F:DNA binding"/>
    <property type="evidence" value="ECO:0007669"/>
    <property type="project" value="UniProtKB-KW"/>
</dbReference>
<dbReference type="PROSITE" id="PS50931">
    <property type="entry name" value="HTH_LYSR"/>
    <property type="match status" value="1"/>
</dbReference>
<dbReference type="InterPro" id="IPR000847">
    <property type="entry name" value="LysR_HTH_N"/>
</dbReference>
<protein>
    <submittedName>
        <fullName evidence="6">Nodulation protein D 2</fullName>
    </submittedName>
</protein>
<sequence>MRDRRMATRRSARRKPFPMRFNKLDLNLLVALDALLSEHSISRAAEKVHLSQSAMSNALARLREYFDDELLVQVGRKMEPTPRAEGLADAVRDILVRVEASIATPPTFVAAESTRVFRLLVSDFTLSTLIPHFLKRIYACAPGVRIELCPQVAQAARSLERADVDMLIIPIDYCTGEHPTDILFEEDYCCVMWNEATLAGAAITREQYLGAGHVVVTPGHVDAVLADWFGERIGVQRKVEITTFSFAAPAQLVVGTQRVATMHRRLAEHAARSLPITICDVPVTIPKMQQAMQWHSHRSADPGLRWLRENLKASVLDMDGRNATGATRVPAGTAACAAVKLR</sequence>
<dbReference type="SUPFAM" id="SSF46785">
    <property type="entry name" value="Winged helix' DNA-binding domain"/>
    <property type="match status" value="1"/>
</dbReference>
<dbReference type="InterPro" id="IPR005119">
    <property type="entry name" value="LysR_subst-bd"/>
</dbReference>
<dbReference type="Pfam" id="PF03466">
    <property type="entry name" value="LysR_substrate"/>
    <property type="match status" value="1"/>
</dbReference>
<evidence type="ECO:0000256" key="1">
    <source>
        <dbReference type="ARBA" id="ARBA00009437"/>
    </source>
</evidence>
<gene>
    <name evidence="6" type="primary">nodD2_1</name>
    <name evidence="6" type="ORF">PBR20603_02575</name>
</gene>
<evidence type="ECO:0000313" key="7">
    <source>
        <dbReference type="Proteomes" id="UP000382040"/>
    </source>
</evidence>
<dbReference type="EMBL" id="CABPST010000005">
    <property type="protein sequence ID" value="VVE88620.1"/>
    <property type="molecule type" value="Genomic_DNA"/>
</dbReference>
<keyword evidence="7" id="KW-1185">Reference proteome</keyword>
<dbReference type="Gene3D" id="1.10.10.10">
    <property type="entry name" value="Winged helix-like DNA-binding domain superfamily/Winged helix DNA-binding domain"/>
    <property type="match status" value="1"/>
</dbReference>
<feature type="domain" description="HTH lysR-type" evidence="5">
    <location>
        <begin position="24"/>
        <end position="81"/>
    </location>
</feature>
<keyword evidence="4" id="KW-0804">Transcription</keyword>
<keyword evidence="2" id="KW-0805">Transcription regulation</keyword>
<evidence type="ECO:0000256" key="3">
    <source>
        <dbReference type="ARBA" id="ARBA00023125"/>
    </source>
</evidence>
<dbReference type="GO" id="GO:0003700">
    <property type="term" value="F:DNA-binding transcription factor activity"/>
    <property type="evidence" value="ECO:0007669"/>
    <property type="project" value="InterPro"/>
</dbReference>